<keyword evidence="3" id="KW-1185">Reference proteome</keyword>
<evidence type="ECO:0000256" key="1">
    <source>
        <dbReference type="SAM" id="MobiDB-lite"/>
    </source>
</evidence>
<gene>
    <name evidence="2" type="ORF">PLEPLA_LOCUS41908</name>
</gene>
<feature type="region of interest" description="Disordered" evidence="1">
    <location>
        <begin position="1"/>
        <end position="26"/>
    </location>
</feature>
<protein>
    <submittedName>
        <fullName evidence="2">Uncharacterized protein</fullName>
    </submittedName>
</protein>
<sequence>MSLSSQGVTGETQLTESESQRVRESESQRVRAALQLDLRLSGEQFHALRLQRGDSYISLRCQDTFPACEVSSAIDVLLSLLYVEEFCPGGGGPRGPRGDHIMRMMALLSRVPSWRTRRVGGGQDGGSQESKICLRGTKDTGSVVLGLNELSLDGELFILWPPMIRPFEYHTRSNRALAEPASEVASM</sequence>
<proteinExistence type="predicted"/>
<evidence type="ECO:0000313" key="2">
    <source>
        <dbReference type="EMBL" id="CAB1454146.1"/>
    </source>
</evidence>
<comment type="caution">
    <text evidence="2">The sequence shown here is derived from an EMBL/GenBank/DDBJ whole genome shotgun (WGS) entry which is preliminary data.</text>
</comment>
<dbReference type="Proteomes" id="UP001153269">
    <property type="component" value="Unassembled WGS sequence"/>
</dbReference>
<feature type="compositionally biased region" description="Polar residues" evidence="1">
    <location>
        <begin position="1"/>
        <end position="15"/>
    </location>
</feature>
<dbReference type="AlphaFoldDB" id="A0A9N7VKV6"/>
<evidence type="ECO:0000313" key="3">
    <source>
        <dbReference type="Proteomes" id="UP001153269"/>
    </source>
</evidence>
<dbReference type="EMBL" id="CADEAL010004200">
    <property type="protein sequence ID" value="CAB1454146.1"/>
    <property type="molecule type" value="Genomic_DNA"/>
</dbReference>
<accession>A0A9N7VKV6</accession>
<name>A0A9N7VKV6_PLEPL</name>
<organism evidence="2 3">
    <name type="scientific">Pleuronectes platessa</name>
    <name type="common">European plaice</name>
    <dbReference type="NCBI Taxonomy" id="8262"/>
    <lineage>
        <taxon>Eukaryota</taxon>
        <taxon>Metazoa</taxon>
        <taxon>Chordata</taxon>
        <taxon>Craniata</taxon>
        <taxon>Vertebrata</taxon>
        <taxon>Euteleostomi</taxon>
        <taxon>Actinopterygii</taxon>
        <taxon>Neopterygii</taxon>
        <taxon>Teleostei</taxon>
        <taxon>Neoteleostei</taxon>
        <taxon>Acanthomorphata</taxon>
        <taxon>Carangaria</taxon>
        <taxon>Pleuronectiformes</taxon>
        <taxon>Pleuronectoidei</taxon>
        <taxon>Pleuronectidae</taxon>
        <taxon>Pleuronectes</taxon>
    </lineage>
</organism>
<reference evidence="2" key="1">
    <citation type="submission" date="2020-03" db="EMBL/GenBank/DDBJ databases">
        <authorList>
            <person name="Weist P."/>
        </authorList>
    </citation>
    <scope>NUCLEOTIDE SEQUENCE</scope>
</reference>